<dbReference type="PROSITE" id="PS50297">
    <property type="entry name" value="ANK_REP_REGION"/>
    <property type="match status" value="1"/>
</dbReference>
<feature type="non-terminal residue" evidence="5">
    <location>
        <position position="178"/>
    </location>
</feature>
<dbReference type="InterPro" id="IPR036770">
    <property type="entry name" value="Ankyrin_rpt-contain_sf"/>
</dbReference>
<dbReference type="PANTHER" id="PTHR24161:SF85">
    <property type="entry name" value="PALMITOYLTRANSFERASE HIP14"/>
    <property type="match status" value="1"/>
</dbReference>
<evidence type="ECO:0000256" key="3">
    <source>
        <dbReference type="PROSITE-ProRule" id="PRU00023"/>
    </source>
</evidence>
<dbReference type="PANTHER" id="PTHR24161">
    <property type="entry name" value="ANK_REP_REGION DOMAIN-CONTAINING PROTEIN-RELATED"/>
    <property type="match status" value="1"/>
</dbReference>
<evidence type="ECO:0000256" key="1">
    <source>
        <dbReference type="ARBA" id="ARBA00022737"/>
    </source>
</evidence>
<dbReference type="InterPro" id="IPR002110">
    <property type="entry name" value="Ankyrin_rpt"/>
</dbReference>
<dbReference type="EMBL" id="CAUYUJ010017545">
    <property type="protein sequence ID" value="CAK0875701.1"/>
    <property type="molecule type" value="Genomic_DNA"/>
</dbReference>
<keyword evidence="1" id="KW-0677">Repeat</keyword>
<evidence type="ECO:0008006" key="7">
    <source>
        <dbReference type="Google" id="ProtNLM"/>
    </source>
</evidence>
<dbReference type="Proteomes" id="UP001189429">
    <property type="component" value="Unassembled WGS sequence"/>
</dbReference>
<feature type="region of interest" description="Disordered" evidence="4">
    <location>
        <begin position="1"/>
        <end position="26"/>
    </location>
</feature>
<evidence type="ECO:0000256" key="4">
    <source>
        <dbReference type="SAM" id="MobiDB-lite"/>
    </source>
</evidence>
<name>A0ABN9VQP5_9DINO</name>
<dbReference type="SMART" id="SM00248">
    <property type="entry name" value="ANK"/>
    <property type="match status" value="3"/>
</dbReference>
<dbReference type="Gene3D" id="1.25.40.20">
    <property type="entry name" value="Ankyrin repeat-containing domain"/>
    <property type="match status" value="1"/>
</dbReference>
<gene>
    <name evidence="5" type="ORF">PCOR1329_LOCUS60299</name>
</gene>
<keyword evidence="6" id="KW-1185">Reference proteome</keyword>
<evidence type="ECO:0000313" key="6">
    <source>
        <dbReference type="Proteomes" id="UP001189429"/>
    </source>
</evidence>
<accession>A0ABN9VQP5</accession>
<evidence type="ECO:0000313" key="5">
    <source>
        <dbReference type="EMBL" id="CAK0875701.1"/>
    </source>
</evidence>
<organism evidence="5 6">
    <name type="scientific">Prorocentrum cordatum</name>
    <dbReference type="NCBI Taxonomy" id="2364126"/>
    <lineage>
        <taxon>Eukaryota</taxon>
        <taxon>Sar</taxon>
        <taxon>Alveolata</taxon>
        <taxon>Dinophyceae</taxon>
        <taxon>Prorocentrales</taxon>
        <taxon>Prorocentraceae</taxon>
        <taxon>Prorocentrum</taxon>
    </lineage>
</organism>
<dbReference type="SUPFAM" id="SSF48403">
    <property type="entry name" value="Ankyrin repeat"/>
    <property type="match status" value="1"/>
</dbReference>
<proteinExistence type="predicted"/>
<dbReference type="Pfam" id="PF12796">
    <property type="entry name" value="Ank_2"/>
    <property type="match status" value="1"/>
</dbReference>
<protein>
    <recommendedName>
        <fullName evidence="7">Ankyrin repeat domain-containing protein</fullName>
    </recommendedName>
</protein>
<evidence type="ECO:0000256" key="2">
    <source>
        <dbReference type="ARBA" id="ARBA00023043"/>
    </source>
</evidence>
<keyword evidence="2 3" id="KW-0040">ANK repeat</keyword>
<dbReference type="PROSITE" id="PS50088">
    <property type="entry name" value="ANK_REPEAT"/>
    <property type="match status" value="2"/>
</dbReference>
<comment type="caution">
    <text evidence="5">The sequence shown here is derived from an EMBL/GenBank/DDBJ whole genome shotgun (WGS) entry which is preliminary data.</text>
</comment>
<sequence length="178" mass="19381">MPACGALRPPSGARRRPPCGEVRCRGSTASISSTRSWRAGPFKAVLEMLDQGHDVDGADADGNTALHWATWFRLEALAERLVERGARVDAANSQGEAAVHWAAKSSNVHSLDTMTRGDRGLLSLRDCDGFTPFLISAQNDNAPVMEWLYLKGISVEEQDNWGRTALQWACYKARAPAA</sequence>
<feature type="repeat" description="ANK" evidence="3">
    <location>
        <begin position="61"/>
        <end position="93"/>
    </location>
</feature>
<reference evidence="5" key="1">
    <citation type="submission" date="2023-10" db="EMBL/GenBank/DDBJ databases">
        <authorList>
            <person name="Chen Y."/>
            <person name="Shah S."/>
            <person name="Dougan E. K."/>
            <person name="Thang M."/>
            <person name="Chan C."/>
        </authorList>
    </citation>
    <scope>NUCLEOTIDE SEQUENCE [LARGE SCALE GENOMIC DNA]</scope>
</reference>
<feature type="repeat" description="ANK" evidence="3">
    <location>
        <begin position="128"/>
        <end position="160"/>
    </location>
</feature>